<dbReference type="AlphaFoldDB" id="A0A5P6N7J3"/>
<dbReference type="EMBL" id="CP032228">
    <property type="protein sequence ID" value="QFI61899.1"/>
    <property type="molecule type" value="Genomic_DNA"/>
</dbReference>
<proteinExistence type="predicted"/>
<gene>
    <name evidence="1" type="ORF">D0Y83_00330</name>
</gene>
<dbReference type="GeneID" id="93687727"/>
<sequence length="64" mass="7081">MPATTIDDPQSPCQKICRLSANGNVCTGCGRTLDEIAEWSEMSPDQRRAVIQAAERRRVEGFTL</sequence>
<reference evidence="2" key="1">
    <citation type="submission" date="2018-09" db="EMBL/GenBank/DDBJ databases">
        <title>Nocardia yunnanensis sp. nov., an actinomycete isolated from a soil sample.</title>
        <authorList>
            <person name="Zhang J."/>
        </authorList>
    </citation>
    <scope>NUCLEOTIDE SEQUENCE [LARGE SCALE GENOMIC DNA]</scope>
    <source>
        <strain evidence="2">21-3</strain>
    </source>
</reference>
<organism evidence="1 2">
    <name type="scientific">Qipengyuania flava</name>
    <dbReference type="NCBI Taxonomy" id="192812"/>
    <lineage>
        <taxon>Bacteria</taxon>
        <taxon>Pseudomonadati</taxon>
        <taxon>Pseudomonadota</taxon>
        <taxon>Alphaproteobacteria</taxon>
        <taxon>Sphingomonadales</taxon>
        <taxon>Erythrobacteraceae</taxon>
        <taxon>Qipengyuania</taxon>
    </lineage>
</organism>
<evidence type="ECO:0000313" key="1">
    <source>
        <dbReference type="EMBL" id="QFI61899.1"/>
    </source>
</evidence>
<evidence type="ECO:0000313" key="2">
    <source>
        <dbReference type="Proteomes" id="UP000325385"/>
    </source>
</evidence>
<dbReference type="InterPro" id="IPR010710">
    <property type="entry name" value="DUF1289"/>
</dbReference>
<dbReference type="PANTHER" id="PTHR35175:SF2">
    <property type="entry name" value="DUF1289 DOMAIN-CONTAINING PROTEIN"/>
    <property type="match status" value="1"/>
</dbReference>
<dbReference type="RefSeq" id="WP_082837365.1">
    <property type="nucleotide sequence ID" value="NZ_CP032228.1"/>
</dbReference>
<dbReference type="PANTHER" id="PTHR35175">
    <property type="entry name" value="DUF1289 DOMAIN-CONTAINING PROTEIN"/>
    <property type="match status" value="1"/>
</dbReference>
<dbReference type="Proteomes" id="UP000325385">
    <property type="component" value="Chromosome"/>
</dbReference>
<accession>A0A5P6N7J3</accession>
<dbReference type="Pfam" id="PF06945">
    <property type="entry name" value="DUF1289"/>
    <property type="match status" value="1"/>
</dbReference>
<protein>
    <submittedName>
        <fullName evidence="1">DUF1289 domain-containing protein</fullName>
    </submittedName>
</protein>
<name>A0A5P6N7J3_9SPHN</name>